<comment type="similarity">
    <text evidence="6">Belongs to the TRAFAC class myosin-kinesin ATPase superfamily. Myosin family.</text>
</comment>
<dbReference type="GO" id="GO:0051015">
    <property type="term" value="F:actin filament binding"/>
    <property type="evidence" value="ECO:0007669"/>
    <property type="project" value="TreeGrafter"/>
</dbReference>
<evidence type="ECO:0000256" key="2">
    <source>
        <dbReference type="ARBA" id="ARBA00022840"/>
    </source>
</evidence>
<dbReference type="GO" id="GO:0000146">
    <property type="term" value="F:microfilament motor activity"/>
    <property type="evidence" value="ECO:0007669"/>
    <property type="project" value="TreeGrafter"/>
</dbReference>
<dbReference type="PANTHER" id="PTHR13140">
    <property type="entry name" value="MYOSIN"/>
    <property type="match status" value="1"/>
</dbReference>
<keyword evidence="2" id="KW-0067">ATP-binding</keyword>
<feature type="domain" description="Myosin motor" evidence="7">
    <location>
        <begin position="1"/>
        <end position="54"/>
    </location>
</feature>
<keyword evidence="8" id="KW-1185">Reference proteome</keyword>
<dbReference type="GO" id="GO:0005737">
    <property type="term" value="C:cytoplasm"/>
    <property type="evidence" value="ECO:0007669"/>
    <property type="project" value="TreeGrafter"/>
</dbReference>
<dbReference type="Pfam" id="PF00063">
    <property type="entry name" value="Myosin_head"/>
    <property type="match status" value="1"/>
</dbReference>
<name>A0A914S0U5_PAREQ</name>
<dbReference type="InterPro" id="IPR036961">
    <property type="entry name" value="Kinesin_motor_dom_sf"/>
</dbReference>
<dbReference type="InterPro" id="IPR001609">
    <property type="entry name" value="Myosin_head_motor_dom-like"/>
</dbReference>
<keyword evidence="4" id="KW-0505">Motor protein</keyword>
<dbReference type="WBParaSite" id="PEQ_0001220301-mRNA-1">
    <property type="protein sequence ID" value="PEQ_0001220301-mRNA-1"/>
    <property type="gene ID" value="PEQ_0001220301"/>
</dbReference>
<proteinExistence type="inferred from homology"/>
<dbReference type="GO" id="GO:0016020">
    <property type="term" value="C:membrane"/>
    <property type="evidence" value="ECO:0007669"/>
    <property type="project" value="TreeGrafter"/>
</dbReference>
<reference evidence="9" key="1">
    <citation type="submission" date="2022-11" db="UniProtKB">
        <authorList>
            <consortium name="WormBaseParasite"/>
        </authorList>
    </citation>
    <scope>IDENTIFICATION</scope>
</reference>
<evidence type="ECO:0000313" key="8">
    <source>
        <dbReference type="Proteomes" id="UP000887564"/>
    </source>
</evidence>
<dbReference type="Gene3D" id="3.40.850.10">
    <property type="entry name" value="Kinesin motor domain"/>
    <property type="match status" value="1"/>
</dbReference>
<evidence type="ECO:0000256" key="1">
    <source>
        <dbReference type="ARBA" id="ARBA00022741"/>
    </source>
</evidence>
<evidence type="ECO:0000313" key="9">
    <source>
        <dbReference type="WBParaSite" id="PEQ_0001220301-mRNA-1"/>
    </source>
</evidence>
<accession>A0A914S0U5</accession>
<dbReference type="GO" id="GO:0016459">
    <property type="term" value="C:myosin complex"/>
    <property type="evidence" value="ECO:0007669"/>
    <property type="project" value="UniProtKB-KW"/>
</dbReference>
<dbReference type="GO" id="GO:0005524">
    <property type="term" value="F:ATP binding"/>
    <property type="evidence" value="ECO:0007669"/>
    <property type="project" value="UniProtKB-KW"/>
</dbReference>
<dbReference type="GO" id="GO:0007015">
    <property type="term" value="P:actin filament organization"/>
    <property type="evidence" value="ECO:0007669"/>
    <property type="project" value="TreeGrafter"/>
</dbReference>
<evidence type="ECO:0000256" key="3">
    <source>
        <dbReference type="ARBA" id="ARBA00023123"/>
    </source>
</evidence>
<dbReference type="InterPro" id="IPR027417">
    <property type="entry name" value="P-loop_NTPase"/>
</dbReference>
<dbReference type="SUPFAM" id="SSF52540">
    <property type="entry name" value="P-loop containing nucleoside triphosphate hydrolases"/>
    <property type="match status" value="1"/>
</dbReference>
<sequence length="54" mass="6133">MNVLGNTRPHYVRCIKPNDEKLSFTFEPKRAIQQLRACGVLETVRISAAGYPSR</sequence>
<dbReference type="AlphaFoldDB" id="A0A914S0U5"/>
<keyword evidence="5 6" id="KW-0009">Actin-binding</keyword>
<organism evidence="8 9">
    <name type="scientific">Parascaris equorum</name>
    <name type="common">Equine roundworm</name>
    <dbReference type="NCBI Taxonomy" id="6256"/>
    <lineage>
        <taxon>Eukaryota</taxon>
        <taxon>Metazoa</taxon>
        <taxon>Ecdysozoa</taxon>
        <taxon>Nematoda</taxon>
        <taxon>Chromadorea</taxon>
        <taxon>Rhabditida</taxon>
        <taxon>Spirurina</taxon>
        <taxon>Ascaridomorpha</taxon>
        <taxon>Ascaridoidea</taxon>
        <taxon>Ascarididae</taxon>
        <taxon>Parascaris</taxon>
    </lineage>
</organism>
<comment type="caution">
    <text evidence="6">Lacks conserved residue(s) required for the propagation of feature annotation.</text>
</comment>
<evidence type="ECO:0000256" key="6">
    <source>
        <dbReference type="PROSITE-ProRule" id="PRU00782"/>
    </source>
</evidence>
<dbReference type="PANTHER" id="PTHR13140:SF706">
    <property type="entry name" value="DILUTE CLASS UNCONVENTIONAL MYOSIN, ISOFORM C"/>
    <property type="match status" value="1"/>
</dbReference>
<evidence type="ECO:0000256" key="4">
    <source>
        <dbReference type="ARBA" id="ARBA00023175"/>
    </source>
</evidence>
<keyword evidence="1" id="KW-0547">Nucleotide-binding</keyword>
<protein>
    <submittedName>
        <fullName evidence="9">Myosin motor domain-containing protein</fullName>
    </submittedName>
</protein>
<dbReference type="PROSITE" id="PS51456">
    <property type="entry name" value="MYOSIN_MOTOR"/>
    <property type="match status" value="1"/>
</dbReference>
<evidence type="ECO:0000259" key="7">
    <source>
        <dbReference type="PROSITE" id="PS51456"/>
    </source>
</evidence>
<dbReference type="Proteomes" id="UP000887564">
    <property type="component" value="Unplaced"/>
</dbReference>
<keyword evidence="3 6" id="KW-0518">Myosin</keyword>
<evidence type="ECO:0000256" key="5">
    <source>
        <dbReference type="ARBA" id="ARBA00023203"/>
    </source>
</evidence>